<dbReference type="Proteomes" id="UP001164743">
    <property type="component" value="Chromosome 11A"/>
</dbReference>
<evidence type="ECO:0008006" key="4">
    <source>
        <dbReference type="Google" id="ProtNLM"/>
    </source>
</evidence>
<protein>
    <recommendedName>
        <fullName evidence="4">Nascent polypeptide-associated complex subunit alpha-like UBA domain-containing protein</fullName>
    </recommendedName>
</protein>
<feature type="compositionally biased region" description="Low complexity" evidence="1">
    <location>
        <begin position="42"/>
        <end position="70"/>
    </location>
</feature>
<organism evidence="2 3">
    <name type="scientific">Puccinia triticina</name>
    <dbReference type="NCBI Taxonomy" id="208348"/>
    <lineage>
        <taxon>Eukaryota</taxon>
        <taxon>Fungi</taxon>
        <taxon>Dikarya</taxon>
        <taxon>Basidiomycota</taxon>
        <taxon>Pucciniomycotina</taxon>
        <taxon>Pucciniomycetes</taxon>
        <taxon>Pucciniales</taxon>
        <taxon>Pucciniaceae</taxon>
        <taxon>Puccinia</taxon>
    </lineage>
</organism>
<accession>A0ABY7CYM9</accession>
<evidence type="ECO:0000313" key="2">
    <source>
        <dbReference type="EMBL" id="WAQ90003.1"/>
    </source>
</evidence>
<reference evidence="2" key="1">
    <citation type="submission" date="2022-10" db="EMBL/GenBank/DDBJ databases">
        <title>Puccinia triticina Genome sequencing and assembly.</title>
        <authorList>
            <person name="Li C."/>
        </authorList>
    </citation>
    <scope>NUCLEOTIDE SEQUENCE</scope>
    <source>
        <strain evidence="2">Pt15</strain>
    </source>
</reference>
<keyword evidence="3" id="KW-1185">Reference proteome</keyword>
<evidence type="ECO:0000256" key="1">
    <source>
        <dbReference type="SAM" id="MobiDB-lite"/>
    </source>
</evidence>
<dbReference type="GeneID" id="77802525"/>
<dbReference type="RefSeq" id="XP_053025558.1">
    <property type="nucleotide sequence ID" value="XM_053161630.1"/>
</dbReference>
<sequence length="167" mass="17797">MKGINGSGGSSARLHGQDGAVSIFSAYAWKTEKPCFPHPSIPTTQAPAAQSAPAPKTNPPRAAKTTAPKKATVKQPKKAKETPSREVVETATELGQQDPEMARALGATHTIEDAGREEEDDGAIIELQEDPRVAKERAADMILEKALKAQEEGDEGKADQLLGMWDN</sequence>
<proteinExistence type="predicted"/>
<evidence type="ECO:0000313" key="3">
    <source>
        <dbReference type="Proteomes" id="UP001164743"/>
    </source>
</evidence>
<dbReference type="EMBL" id="CP110431">
    <property type="protein sequence ID" value="WAQ90003.1"/>
    <property type="molecule type" value="Genomic_DNA"/>
</dbReference>
<feature type="region of interest" description="Disordered" evidence="1">
    <location>
        <begin position="33"/>
        <end position="101"/>
    </location>
</feature>
<name>A0ABY7CYM9_9BASI</name>
<feature type="compositionally biased region" description="Basic and acidic residues" evidence="1">
    <location>
        <begin position="78"/>
        <end position="88"/>
    </location>
</feature>
<gene>
    <name evidence="2" type="ORF">PtA15_11A695</name>
</gene>